<dbReference type="InterPro" id="IPR054816">
    <property type="entry name" value="Lipoprotein_mollicutes-type_CS"/>
</dbReference>
<dbReference type="Proteomes" id="UP000254792">
    <property type="component" value="Chromosome"/>
</dbReference>
<reference evidence="2 3" key="1">
    <citation type="submission" date="2018-07" db="EMBL/GenBank/DDBJ databases">
        <title>Complete genome sequence of Spiroplasma alleghenense PLHS-1 (ATCC 51752).</title>
        <authorList>
            <person name="Chou L."/>
            <person name="Lee T.-Y."/>
            <person name="Tsai Y.-M."/>
            <person name="Kuo C.-H."/>
        </authorList>
    </citation>
    <scope>NUCLEOTIDE SEQUENCE [LARGE SCALE GENOMIC DNA]</scope>
    <source>
        <strain evidence="2 3">PLHS-1</strain>
    </source>
</reference>
<sequence>MMKKILIFLSSLSLVSTSSIAVVSCNKKNEVILKDYEVFFGKQWQELLDISEVVNYQILNKVRSNNSKYIQEYLDFAKENTNHQMFLILRSAFYFKLLQFWKFNPGVEISTIPISPNMEFEDLKNAVFTWGVWDIEKCATEETMKIITGVWVKTLIFDIENDGPEN</sequence>
<accession>A0A345Z4H6</accession>
<gene>
    <name evidence="2" type="ORF">SALLE_v1c08350</name>
</gene>
<organism evidence="2 3">
    <name type="scientific">Spiroplasma alleghenense</name>
    <dbReference type="NCBI Taxonomy" id="216931"/>
    <lineage>
        <taxon>Bacteria</taxon>
        <taxon>Bacillati</taxon>
        <taxon>Mycoplasmatota</taxon>
        <taxon>Mollicutes</taxon>
        <taxon>Entomoplasmatales</taxon>
        <taxon>Spiroplasmataceae</taxon>
        <taxon>Spiroplasma</taxon>
    </lineage>
</organism>
<feature type="signal peptide" evidence="1">
    <location>
        <begin position="1"/>
        <end position="21"/>
    </location>
</feature>
<protein>
    <recommendedName>
        <fullName evidence="4">Lipoprotein</fullName>
    </recommendedName>
</protein>
<name>A0A345Z4H6_9MOLU</name>
<evidence type="ECO:0000256" key="1">
    <source>
        <dbReference type="SAM" id="SignalP"/>
    </source>
</evidence>
<dbReference type="AlphaFoldDB" id="A0A345Z4H6"/>
<evidence type="ECO:0000313" key="2">
    <source>
        <dbReference type="EMBL" id="AXK51505.1"/>
    </source>
</evidence>
<dbReference type="PROSITE" id="PS51257">
    <property type="entry name" value="PROKAR_LIPOPROTEIN"/>
    <property type="match status" value="1"/>
</dbReference>
<proteinExistence type="predicted"/>
<keyword evidence="3" id="KW-1185">Reference proteome</keyword>
<evidence type="ECO:0008006" key="4">
    <source>
        <dbReference type="Google" id="ProtNLM"/>
    </source>
</evidence>
<evidence type="ECO:0000313" key="3">
    <source>
        <dbReference type="Proteomes" id="UP000254792"/>
    </source>
</evidence>
<dbReference type="EMBL" id="CP031376">
    <property type="protein sequence ID" value="AXK51505.1"/>
    <property type="molecule type" value="Genomic_DNA"/>
</dbReference>
<keyword evidence="1" id="KW-0732">Signal</keyword>
<dbReference type="NCBIfam" id="NF038029">
    <property type="entry name" value="LP_plasma"/>
    <property type="match status" value="1"/>
</dbReference>
<feature type="chain" id="PRO_5016682821" description="Lipoprotein" evidence="1">
    <location>
        <begin position="22"/>
        <end position="166"/>
    </location>
</feature>
<dbReference type="KEGG" id="salx:SALLE_v1c08350"/>